<evidence type="ECO:0000313" key="1">
    <source>
        <dbReference type="EMBL" id="EWG45643.1"/>
    </source>
</evidence>
<accession>W7M237</accession>
<gene>
    <name evidence="1" type="ORF">FVEG_06358</name>
</gene>
<reference evidence="1 2" key="1">
    <citation type="journal article" date="2010" name="Nature">
        <title>Comparative genomics reveals mobile pathogenicity chromosomes in Fusarium.</title>
        <authorList>
            <person name="Ma L.J."/>
            <person name="van der Does H.C."/>
            <person name="Borkovich K.A."/>
            <person name="Coleman J.J."/>
            <person name="Daboussi M.J."/>
            <person name="Di Pietro A."/>
            <person name="Dufresne M."/>
            <person name="Freitag M."/>
            <person name="Grabherr M."/>
            <person name="Henrissat B."/>
            <person name="Houterman P.M."/>
            <person name="Kang S."/>
            <person name="Shim W.B."/>
            <person name="Woloshuk C."/>
            <person name="Xie X."/>
            <person name="Xu J.R."/>
            <person name="Antoniw J."/>
            <person name="Baker S.E."/>
            <person name="Bluhm B.H."/>
            <person name="Breakspear A."/>
            <person name="Brown D.W."/>
            <person name="Butchko R.A."/>
            <person name="Chapman S."/>
            <person name="Coulson R."/>
            <person name="Coutinho P.M."/>
            <person name="Danchin E.G."/>
            <person name="Diener A."/>
            <person name="Gale L.R."/>
            <person name="Gardiner D.M."/>
            <person name="Goff S."/>
            <person name="Hammond-Kosack K.E."/>
            <person name="Hilburn K."/>
            <person name="Hua-Van A."/>
            <person name="Jonkers W."/>
            <person name="Kazan K."/>
            <person name="Kodira C.D."/>
            <person name="Koehrsen M."/>
            <person name="Kumar L."/>
            <person name="Lee Y.H."/>
            <person name="Li L."/>
            <person name="Manners J.M."/>
            <person name="Miranda-Saavedra D."/>
            <person name="Mukherjee M."/>
            <person name="Park G."/>
            <person name="Park J."/>
            <person name="Park S.Y."/>
            <person name="Proctor R.H."/>
            <person name="Regev A."/>
            <person name="Ruiz-Roldan M.C."/>
            <person name="Sain D."/>
            <person name="Sakthikumar S."/>
            <person name="Sykes S."/>
            <person name="Schwartz D.C."/>
            <person name="Turgeon B.G."/>
            <person name="Wapinski I."/>
            <person name="Yoder O."/>
            <person name="Young S."/>
            <person name="Zeng Q."/>
            <person name="Zhou S."/>
            <person name="Galagan J."/>
            <person name="Cuomo C.A."/>
            <person name="Kistler H.C."/>
            <person name="Rep M."/>
        </authorList>
    </citation>
    <scope>NUCLEOTIDE SEQUENCE [LARGE SCALE GENOMIC DNA]</scope>
    <source>
        <strain evidence="2">M3125 / FGSC 7600</strain>
    </source>
</reference>
<protein>
    <submittedName>
        <fullName evidence="1">Uncharacterized protein</fullName>
    </submittedName>
</protein>
<dbReference type="HOGENOM" id="CLU_2236812_0_0_1"/>
<organism evidence="1 2">
    <name type="scientific">Gibberella moniliformis (strain M3125 / FGSC 7600)</name>
    <name type="common">Maize ear and stalk rot fungus</name>
    <name type="synonym">Fusarium verticillioides</name>
    <dbReference type="NCBI Taxonomy" id="334819"/>
    <lineage>
        <taxon>Eukaryota</taxon>
        <taxon>Fungi</taxon>
        <taxon>Dikarya</taxon>
        <taxon>Ascomycota</taxon>
        <taxon>Pezizomycotina</taxon>
        <taxon>Sordariomycetes</taxon>
        <taxon>Hypocreomycetidae</taxon>
        <taxon>Hypocreales</taxon>
        <taxon>Nectriaceae</taxon>
        <taxon>Fusarium</taxon>
        <taxon>Fusarium fujikuroi species complex</taxon>
    </lineage>
</organism>
<dbReference type="KEGG" id="fvr:FVEG_06358"/>
<dbReference type="EMBL" id="DS022248">
    <property type="protein sequence ID" value="EWG45643.1"/>
    <property type="molecule type" value="Genomic_DNA"/>
</dbReference>
<dbReference type="Proteomes" id="UP000009096">
    <property type="component" value="Chromosome 2"/>
</dbReference>
<sequence>MLKLDNSAFWCRLRARTLERPGWLTRFTCAPMEYNAVNAIDVLKGEASEKHNNSMTIYTMNAETRENTTAAFLNTTASFGEDCQKLHVVFSSDTSRSMMLIEVLP</sequence>
<dbReference type="AlphaFoldDB" id="W7M237"/>
<evidence type="ECO:0000313" key="2">
    <source>
        <dbReference type="Proteomes" id="UP000009096"/>
    </source>
</evidence>
<dbReference type="VEuPathDB" id="FungiDB:FVEG_06358"/>
<proteinExistence type="predicted"/>
<name>W7M237_GIBM7</name>
<dbReference type="GeneID" id="30064263"/>
<dbReference type="RefSeq" id="XP_018751834.1">
    <property type="nucleotide sequence ID" value="XM_018894712.1"/>
</dbReference>
<keyword evidence="2" id="KW-1185">Reference proteome</keyword>
<dbReference type="EMBL" id="CM000579">
    <property type="protein sequence ID" value="EWG45643.1"/>
    <property type="molecule type" value="Genomic_DNA"/>
</dbReference>